<dbReference type="GO" id="GO:0001725">
    <property type="term" value="C:stress fiber"/>
    <property type="evidence" value="ECO:0007669"/>
    <property type="project" value="UniProtKB-SubCell"/>
</dbReference>
<evidence type="ECO:0000256" key="30">
    <source>
        <dbReference type="ARBA" id="ARBA00054620"/>
    </source>
</evidence>
<evidence type="ECO:0000256" key="11">
    <source>
        <dbReference type="ARBA" id="ARBA00022499"/>
    </source>
</evidence>
<reference evidence="45 46" key="1">
    <citation type="submission" date="2019-09" db="EMBL/GenBank/DDBJ databases">
        <title>Bird 10,000 Genomes (B10K) Project - Family phase.</title>
        <authorList>
            <person name="Zhang G."/>
        </authorList>
    </citation>
    <scope>NUCLEOTIDE SEQUENCE [LARGE SCALE GENOMIC DNA]</scope>
    <source>
        <strain evidence="45">B10K-DU-001-61</strain>
        <tissue evidence="45">Muscle</tissue>
    </source>
</reference>
<dbReference type="GO" id="GO:0030056">
    <property type="term" value="C:hemidesmosome"/>
    <property type="evidence" value="ECO:0007669"/>
    <property type="project" value="UniProtKB-ARBA"/>
</dbReference>
<dbReference type="InterPro" id="IPR018159">
    <property type="entry name" value="Spectrin/alpha-actinin"/>
</dbReference>
<feature type="coiled-coil region" evidence="39">
    <location>
        <begin position="1762"/>
        <end position="1831"/>
    </location>
</feature>
<feature type="compositionally biased region" description="Basic and acidic residues" evidence="40">
    <location>
        <begin position="2942"/>
        <end position="2964"/>
    </location>
</feature>
<keyword evidence="21" id="KW-0130">Cell adhesion</keyword>
<dbReference type="Gene3D" id="1.20.58.60">
    <property type="match status" value="32"/>
</dbReference>
<dbReference type="PROSITE" id="PS00020">
    <property type="entry name" value="ACTININ_2"/>
    <property type="match status" value="1"/>
</dbReference>
<gene>
    <name evidence="45" type="primary">Dst</name>
    <name evidence="45" type="ORF">CHLAEN_R11419</name>
</gene>
<keyword evidence="17" id="KW-0403">Intermediate filament</keyword>
<evidence type="ECO:0000256" key="34">
    <source>
        <dbReference type="ARBA" id="ARBA00072808"/>
    </source>
</evidence>
<evidence type="ECO:0000259" key="41">
    <source>
        <dbReference type="PROSITE" id="PS50002"/>
    </source>
</evidence>
<dbReference type="FunFam" id="1.20.58.60:FF:000027">
    <property type="entry name" value="Microtubule-actin cross-linking factor 1"/>
    <property type="match status" value="1"/>
</dbReference>
<dbReference type="FunFam" id="1.20.58.60:FF:000014">
    <property type="entry name" value="microtubule-actin cross-linking factor 1"/>
    <property type="match status" value="1"/>
</dbReference>
<dbReference type="GO" id="GO:0042060">
    <property type="term" value="P:wound healing"/>
    <property type="evidence" value="ECO:0007669"/>
    <property type="project" value="TreeGrafter"/>
</dbReference>
<feature type="coiled-coil region" evidence="39">
    <location>
        <begin position="1597"/>
        <end position="1656"/>
    </location>
</feature>
<dbReference type="Pfam" id="PF21020">
    <property type="entry name" value="Spectrin_4"/>
    <property type="match status" value="1"/>
</dbReference>
<keyword evidence="39" id="KW-0175">Coiled coil</keyword>
<feature type="coiled-coil region" evidence="39">
    <location>
        <begin position="4322"/>
        <end position="4360"/>
    </location>
</feature>
<dbReference type="GO" id="GO:0007155">
    <property type="term" value="P:cell adhesion"/>
    <property type="evidence" value="ECO:0007669"/>
    <property type="project" value="UniProtKB-KW"/>
</dbReference>
<dbReference type="FunFam" id="1.20.58.60:FF:000010">
    <property type="entry name" value="plectin isoform X2"/>
    <property type="match status" value="1"/>
</dbReference>
<feature type="domain" description="Calponin-homology (CH)" evidence="42">
    <location>
        <begin position="102"/>
        <end position="206"/>
    </location>
</feature>
<evidence type="ECO:0000256" key="22">
    <source>
        <dbReference type="ARBA" id="ARBA00023136"/>
    </source>
</evidence>
<keyword evidence="24" id="KW-0514">Muscle protein</keyword>
<evidence type="ECO:0000256" key="8">
    <source>
        <dbReference type="ARBA" id="ARBA00022443"/>
    </source>
</evidence>
<dbReference type="InterPro" id="IPR002017">
    <property type="entry name" value="Spectrin_repeat"/>
</dbReference>
<dbReference type="Pfam" id="PF00307">
    <property type="entry name" value="CH"/>
    <property type="match status" value="2"/>
</dbReference>
<feature type="coiled-coil region" evidence="39">
    <location>
        <begin position="3124"/>
        <end position="3151"/>
    </location>
</feature>
<evidence type="ECO:0000256" key="28">
    <source>
        <dbReference type="ARBA" id="ARBA00023273"/>
    </source>
</evidence>
<keyword evidence="20" id="KW-0832">Ubl conjugation</keyword>
<dbReference type="PROSITE" id="PS50002">
    <property type="entry name" value="SH3"/>
    <property type="match status" value="1"/>
</dbReference>
<keyword evidence="8 38" id="KW-0728">SH3 domain</keyword>
<dbReference type="InterPro" id="IPR043197">
    <property type="entry name" value="Plakin"/>
</dbReference>
<dbReference type="FunFam" id="1.20.58.60:FF:000009">
    <property type="entry name" value="dystonin isoform X1"/>
    <property type="match status" value="1"/>
</dbReference>
<feature type="coiled-coil region" evidence="39">
    <location>
        <begin position="4831"/>
        <end position="4858"/>
    </location>
</feature>
<evidence type="ECO:0000256" key="29">
    <source>
        <dbReference type="ARBA" id="ARBA00023288"/>
    </source>
</evidence>
<dbReference type="SMART" id="SM00150">
    <property type="entry name" value="SPEC"/>
    <property type="match status" value="33"/>
</dbReference>
<keyword evidence="10" id="KW-0963">Cytoplasm</keyword>
<keyword evidence="26" id="KW-0206">Cytoskeleton</keyword>
<dbReference type="GO" id="GO:0005509">
    <property type="term" value="F:calcium ion binding"/>
    <property type="evidence" value="ECO:0007669"/>
    <property type="project" value="InterPro"/>
</dbReference>
<keyword evidence="18" id="KW-0256">Endoplasmic reticulum</keyword>
<dbReference type="CDD" id="cd21239">
    <property type="entry name" value="CH_DYST_rpt2"/>
    <property type="match status" value="1"/>
</dbReference>
<dbReference type="GO" id="GO:0005789">
    <property type="term" value="C:endoplasmic reticulum membrane"/>
    <property type="evidence" value="ECO:0007669"/>
    <property type="project" value="UniProtKB-SubCell"/>
</dbReference>
<dbReference type="EMBL" id="VWZY01007052">
    <property type="protein sequence ID" value="NXI54886.1"/>
    <property type="molecule type" value="Genomic_DNA"/>
</dbReference>
<feature type="region of interest" description="Disordered" evidence="40">
    <location>
        <begin position="5207"/>
        <end position="5227"/>
    </location>
</feature>
<dbReference type="PROSITE" id="PS00018">
    <property type="entry name" value="EF_HAND_1"/>
    <property type="match status" value="2"/>
</dbReference>
<dbReference type="SMART" id="SM00054">
    <property type="entry name" value="EFh"/>
    <property type="match status" value="2"/>
</dbReference>
<protein>
    <recommendedName>
        <fullName evidence="34">Dystonin</fullName>
    </recommendedName>
    <alternativeName>
        <fullName evidence="36">Bullous pemphigoid antigen 1</fullName>
    </alternativeName>
    <alternativeName>
        <fullName evidence="35">Dystonia musculorum protein</fullName>
    </alternativeName>
    <alternativeName>
        <fullName evidence="37">Hemidesmosomal plaque protein</fullName>
    </alternativeName>
</protein>
<evidence type="ECO:0000256" key="14">
    <source>
        <dbReference type="ARBA" id="ARBA00022701"/>
    </source>
</evidence>
<dbReference type="FunFam" id="1.20.58.60:FF:000114">
    <property type="entry name" value="dystonin isoform X1"/>
    <property type="match status" value="1"/>
</dbReference>
<comment type="caution">
    <text evidence="45">The sequence shown here is derived from an EMBL/GenBank/DDBJ whole genome shotgun (WGS) entry which is preliminary data.</text>
</comment>
<dbReference type="CDD" id="cd00051">
    <property type="entry name" value="EFh"/>
    <property type="match status" value="1"/>
</dbReference>
<dbReference type="Gene3D" id="1.10.418.10">
    <property type="entry name" value="Calponin-like domain"/>
    <property type="match status" value="2"/>
</dbReference>
<dbReference type="GO" id="GO:0000226">
    <property type="term" value="P:microtubule cytoskeleton organization"/>
    <property type="evidence" value="ECO:0007669"/>
    <property type="project" value="UniProtKB-ARBA"/>
</dbReference>
<dbReference type="InterPro" id="IPR018247">
    <property type="entry name" value="EF_Hand_1_Ca_BS"/>
</dbReference>
<dbReference type="PROSITE" id="PS50222">
    <property type="entry name" value="EF_HAND_2"/>
    <property type="match status" value="2"/>
</dbReference>
<dbReference type="Gene3D" id="1.20.58.1060">
    <property type="match status" value="1"/>
</dbReference>
<dbReference type="SUPFAM" id="SSF46966">
    <property type="entry name" value="Spectrin repeat"/>
    <property type="match status" value="29"/>
</dbReference>
<evidence type="ECO:0000256" key="5">
    <source>
        <dbReference type="ARBA" id="ARBA00004489"/>
    </source>
</evidence>
<comment type="function">
    <text evidence="31">Plays a structural role in the assembly of hemidesmosomes of epithelial cells; anchors keratin-containing intermediate filaments to the inner plaque of hemidesmosomes. Required for the regulation of keratinocyte polarity and motility; mediates integrin ITGB4 regulation of RAC1 activity.</text>
</comment>
<keyword evidence="15" id="KW-0479">Metal-binding</keyword>
<dbReference type="PANTHER" id="PTHR23169">
    <property type="entry name" value="ENVOPLAKIN"/>
    <property type="match status" value="1"/>
</dbReference>
<dbReference type="InterPro" id="IPR049538">
    <property type="entry name" value="PCN-like_spectrin-like_rpt"/>
</dbReference>
<feature type="domain" description="Calponin-homology (CH)" evidence="42">
    <location>
        <begin position="1"/>
        <end position="89"/>
    </location>
</feature>
<keyword evidence="14" id="KW-0493">Microtubule</keyword>
<keyword evidence="9" id="KW-1003">Cell membrane</keyword>
<dbReference type="FunFam" id="1.20.58.60:FF:000077">
    <property type="entry name" value="dystonin isoform X1"/>
    <property type="match status" value="1"/>
</dbReference>
<dbReference type="SMART" id="SM00243">
    <property type="entry name" value="GAS2"/>
    <property type="match status" value="1"/>
</dbReference>
<comment type="subcellular location">
    <subcellularLocation>
        <location evidence="1">Cell membrane</location>
        <topology evidence="1">Lipid-anchor</topology>
    </subcellularLocation>
    <subcellularLocation>
        <location evidence="5">Cell projection</location>
        <location evidence="5">Axon</location>
    </subcellularLocation>
    <subcellularLocation>
        <location evidence="7">Cytoplasm</location>
        <location evidence="7">Cell cortex</location>
    </subcellularLocation>
    <subcellularLocation>
        <location evidence="6">Cytoplasm</location>
        <location evidence="6">Cytoskeleton</location>
        <location evidence="6">Stress fiber</location>
    </subcellularLocation>
    <subcellularLocation>
        <location evidence="33">Cytoplasm</location>
        <location evidence="33">Myofibril</location>
        <location evidence="33">Sarcomere</location>
        <location evidence="33">H zone</location>
    </subcellularLocation>
    <subcellularLocation>
        <location evidence="2">Cytoplasm</location>
        <location evidence="2">Myofibril</location>
        <location evidence="2">Sarcomere</location>
        <location evidence="2">Z line</location>
    </subcellularLocation>
    <subcellularLocation>
        <location evidence="4">Endoplasmic reticulum membrane</location>
        <topology evidence="4">Single-pass membrane protein</topology>
    </subcellularLocation>
    <subcellularLocation>
        <location evidence="3">Nucleus envelope</location>
    </subcellularLocation>
</comment>
<dbReference type="Pfam" id="PF17902">
    <property type="entry name" value="SH3_10"/>
    <property type="match status" value="1"/>
</dbReference>
<dbReference type="FunFam" id="1.20.58.60:FF:000052">
    <property type="entry name" value="dystonin isoform X2"/>
    <property type="match status" value="1"/>
</dbReference>
<dbReference type="GO" id="GO:0031673">
    <property type="term" value="C:H zone"/>
    <property type="evidence" value="ECO:0007669"/>
    <property type="project" value="UniProtKB-SubCell"/>
</dbReference>
<feature type="coiled-coil region" evidence="39">
    <location>
        <begin position="1369"/>
        <end position="1399"/>
    </location>
</feature>
<feature type="compositionally biased region" description="Low complexity" evidence="40">
    <location>
        <begin position="5340"/>
        <end position="5354"/>
    </location>
</feature>
<evidence type="ECO:0000256" key="20">
    <source>
        <dbReference type="ARBA" id="ARBA00022843"/>
    </source>
</evidence>
<dbReference type="PANTHER" id="PTHR23169:SF24">
    <property type="entry name" value="DYSTONIN"/>
    <property type="match status" value="1"/>
</dbReference>
<dbReference type="GO" id="GO:0030424">
    <property type="term" value="C:axon"/>
    <property type="evidence" value="ECO:0007669"/>
    <property type="project" value="UniProtKB-SubCell"/>
</dbReference>
<evidence type="ECO:0000259" key="43">
    <source>
        <dbReference type="PROSITE" id="PS50222"/>
    </source>
</evidence>
<dbReference type="GO" id="GO:0003779">
    <property type="term" value="F:actin binding"/>
    <property type="evidence" value="ECO:0007669"/>
    <property type="project" value="UniProtKB-KW"/>
</dbReference>
<evidence type="ECO:0000256" key="23">
    <source>
        <dbReference type="ARBA" id="ARBA00023139"/>
    </source>
</evidence>
<feature type="coiled-coil region" evidence="39">
    <location>
        <begin position="2148"/>
        <end position="2250"/>
    </location>
</feature>
<dbReference type="PROSITE" id="PS51460">
    <property type="entry name" value="GAR"/>
    <property type="match status" value="1"/>
</dbReference>
<evidence type="ECO:0000256" key="37">
    <source>
        <dbReference type="ARBA" id="ARBA00077918"/>
    </source>
</evidence>
<dbReference type="InterPro" id="IPR036872">
    <property type="entry name" value="CH_dom_sf"/>
</dbReference>
<keyword evidence="23" id="KW-0564">Palmitate</keyword>
<evidence type="ECO:0000256" key="2">
    <source>
        <dbReference type="ARBA" id="ARBA00004216"/>
    </source>
</evidence>
<evidence type="ECO:0000256" key="16">
    <source>
        <dbReference type="ARBA" id="ARBA00022737"/>
    </source>
</evidence>
<evidence type="ECO:0000256" key="27">
    <source>
        <dbReference type="ARBA" id="ARBA00023242"/>
    </source>
</evidence>
<dbReference type="FunFam" id="1.10.418.10:FF:000002">
    <property type="entry name" value="Microtubule-actin cross-linking factor 1"/>
    <property type="match status" value="1"/>
</dbReference>
<dbReference type="FunFam" id="1.20.58.60:FF:000144">
    <property type="entry name" value="Dystonin"/>
    <property type="match status" value="1"/>
</dbReference>
<comment type="function">
    <text evidence="30">Cytoskeletal linker protein. Acts as an integrator of intermediate filaments, actin and microtubule cytoskeleton networks. Required for anchoring either intermediate filaments to the actin cytoskeleton in neural and muscle cells or keratin-containing intermediate filaments to hemidesmosomes in epithelial cells. The proteins may self-aggregate to form filaments or a two-dimensional mesh. Regulates the organization and stability of the microtubule network of sensory neurons to allow axonal transport. Mediates docking of the dynein/dynactin motor complex to vesicle cargos for retrograde axonal transport through its interaction with TMEM108 and DCTN1.</text>
</comment>
<dbReference type="InterPro" id="IPR001715">
    <property type="entry name" value="CH_dom"/>
</dbReference>
<evidence type="ECO:0000256" key="15">
    <source>
        <dbReference type="ARBA" id="ARBA00022723"/>
    </source>
</evidence>
<evidence type="ECO:0000256" key="17">
    <source>
        <dbReference type="ARBA" id="ARBA00022754"/>
    </source>
</evidence>
<feature type="non-terminal residue" evidence="45">
    <location>
        <position position="5421"/>
    </location>
</feature>
<feature type="region of interest" description="Disordered" evidence="40">
    <location>
        <begin position="2942"/>
        <end position="2969"/>
    </location>
</feature>
<evidence type="ECO:0000313" key="46">
    <source>
        <dbReference type="Proteomes" id="UP000579406"/>
    </source>
</evidence>
<evidence type="ECO:0000256" key="4">
    <source>
        <dbReference type="ARBA" id="ARBA00004389"/>
    </source>
</evidence>
<dbReference type="InterPro" id="IPR002048">
    <property type="entry name" value="EF_hand_dom"/>
</dbReference>
<evidence type="ECO:0000256" key="31">
    <source>
        <dbReference type="ARBA" id="ARBA00055817"/>
    </source>
</evidence>
<evidence type="ECO:0000256" key="7">
    <source>
        <dbReference type="ARBA" id="ARBA00004544"/>
    </source>
</evidence>
<evidence type="ECO:0000256" key="18">
    <source>
        <dbReference type="ARBA" id="ARBA00022824"/>
    </source>
</evidence>
<dbReference type="InterPro" id="IPR001589">
    <property type="entry name" value="Actinin_actin-bd_CS"/>
</dbReference>
<dbReference type="FunFam" id="1.20.58.60:FF:000121">
    <property type="entry name" value="dystonin isoform X1"/>
    <property type="match status" value="1"/>
</dbReference>
<dbReference type="GO" id="GO:0030018">
    <property type="term" value="C:Z disc"/>
    <property type="evidence" value="ECO:0007669"/>
    <property type="project" value="UniProtKB-SubCell"/>
</dbReference>
<dbReference type="SMART" id="SM00033">
    <property type="entry name" value="CH"/>
    <property type="match status" value="2"/>
</dbReference>
<evidence type="ECO:0000256" key="19">
    <source>
        <dbReference type="ARBA" id="ARBA00022837"/>
    </source>
</evidence>
<dbReference type="GO" id="GO:0005874">
    <property type="term" value="C:microtubule"/>
    <property type="evidence" value="ECO:0007669"/>
    <property type="project" value="UniProtKB-KW"/>
</dbReference>
<dbReference type="SMART" id="SM01129">
    <property type="entry name" value="DELLA"/>
    <property type="match status" value="1"/>
</dbReference>
<dbReference type="FunFam" id="1.20.58.60:FF:000031">
    <property type="entry name" value="Microtubule-actin cross-linking factor 1"/>
    <property type="match status" value="1"/>
</dbReference>
<dbReference type="Gene3D" id="3.30.920.20">
    <property type="entry name" value="Gas2-like domain"/>
    <property type="match status" value="1"/>
</dbReference>
<dbReference type="FunFam" id="1.20.58.60:FF:000021">
    <property type="entry name" value="Microtubule-actin cross-linking factor 1"/>
    <property type="match status" value="1"/>
</dbReference>
<sequence>VQVRKHVNDLYEDLRDGHNLISLLEVLSGDTLPREKGRMRFHRLQNVQIALDYLKKRQVKLVNIRNDDITDGNPKLTLGLIWTIILHFQISDIHVTGESEDMSAKERLLLWSQQTTEGYAGIHCENFTTCWRDGRLFNAIIHKYRPDLIDMNTVAVQSNLANLEHAFFVAEKLGVARLLDPEDVDVSSPDEKSVITYVSSLYDAFPKVPEGGEGISANDVEVKWVEYQNMVNYLTQWIRHHVTIMSDRTFPNSPVELKALYNQYLQFKETEIPPKETDKSKIKHLYKLLEVWIEFGRIKLPQGYHPNDIEKEWGKLIIAMLEREKILRPEAERLDTLQQIANRIQRDSQSCEDKLILARNALQSDIKRLESGLQFQCEAEIAGYILESENLIRQQVIDGQILTDGKYYQANQLVQRTSKLNDELVAVRAEYSSVYNKRHALTTEQTKLMISGITESLNSGFTTNLTPELNAAMTQGLAPTLTTSGLTSGLSSGLTSRLTPTITPTYTPGVPPWLIQSYVTGVDSGTLQTLKLMQIRKPLMKSAFAGQNLTEEEVNMKFVQDLLNWVEEMQMQLDRAEWGSDLPSVERHVENHKNVHKAIEEFESSLKEAKISEIQMTTHLKLSYAEKLHKLENQYSKLLNTSRNQERHLDTLHNFVSRATRELIWLNEKEEEEVAYDWSERNPNIMRKKEYHAELMKELNQKEAAIKSVQEIAEQLLLENHPARLTIEAYRAAMQTQWSWILQLCHCVEQHLRENAAYFEFFSDAKEAMEYLKNLKDTIHRKYSCDRSSSLHRLEDLVQESMEEKEQLLQYKSTVAGLVGRAKAIIQLEPRNPDCILKTSIPIKAICDYRQIEITIYKDDECVLANNSHRAKWKVISPSGNEAMVPSVCFTIPPPNKEAIDTANRIEQQFQNVLALWHESHVNMKSVVSWHYLTNEIEAVRAGSVALIKTMLPGEHQQVLSNLQSRFDDFVEDSRESKIFTSSDTALLEKEVDVCKQYYQDLLKSAEREEQEESIYNLYISEVRNIRLQLENCEERLIQQIRTPMERDDLHESVFRISEQEKLKKELDRLKDDLGVITDKCEEFFSQAAGSPSVPTLCSELSVVIQNMNQVYSMSSIYIDKLKSVNLVLSNTQAAESLVKLYETKLCEEEAVTADKNNIENLMGTLKQWRSEVDENRQVFHALEDELQKAKMISDQMFKMHKERDLDFDWHKEKVDQLAERWQNIHSQIENRLRDLEGINKSLKYYKDTYNSLDTWIQQVEDTQRKIQEIHPENSKALAKQLNQHKALISEIEMKQSKIDKCQKYSEQYSAAVKDYELQTMTYRAMVDSQQKSPVKRRRMQSSSDFIIQECMDVRTRYTALVTSMTQYIKFAGDSLKRLEEEEKTMEEEKKEHFEKAEDLLKWMSSLSKTLGKEEGEKTEKTDLPKQQISLDEMSTKKEQIAEALQTTQSFLSKHSDKMTEEEKNEMEKQVRSLQESYSLLSNETLKQLQEAQYLNDEKMEEKDVAERQQECKEKLQEICDLLTQTENRLIGQQESLVIGDSKAELEQYQTKQEEIQKDMRMSAQRLAEIVKNTESFLKENGEKLSQEDKTILEQKLNEAKTKCLLLSQKAEESKKELDKAMTTAIKQETEKVAAIEQLEESKNTIENLLDWLSNVDKEAEHGRKFKQALEQNGTHFEEGDEKALEEEEDDVNGNLLENQQDFENQVDGLAKRTDDNLNQQYQKVKAQHEKIISQQQAVIIATQSAQALLEKQGHYLSPEEKDKMQRNMKELKAQYETALAESERKMKLTHSLREELEKFDADYSEFETWLQQAEQELDNLEAGASDFSGIMIKLKRQKSFSEDVISHKGDLRYITISGQRVLDAARSCSKRDGVKVDKDGIDTSATYSEVQNKLDNASDRFKSLYTKCSILGNNLKDLVDKYQHYEDTSSGLLSGLQASEIAVNKQLSEPIAVDPQNLQRQLEETKVLQGQVSNHQIAVEKLKKAAEVLLDTRGELTPDKDEIQKTLDDIVERYDNLSKSVNERNEKLQITLTRSLSVQDGLDEMMDWMEGVEKSLEEQDQVPLNSAAIQDVISKSIMLEQDIMGRQSSINTMNEKVKKFTETADPSTASTLKAKMSELAGRFSQASNKHKEKLLKMEELKTKVELFERLSEKLQTFIDEKNQALSETEAPRKDVSEVSQYMQEASVELAQHKKDLEILQQLLEELSVHALPGDKALVLEKVNVLSKKFREVEETVKEKEDDVSSCQKQMDTFELLVESLKKWIKEITERIPTAQPSLNTEELKKPLADTLNLKDEWTLKAPEIQKMNSRGTLLCNLITAVTSPAKLRAVAKPGGTMLNGEGGAPGTQDFLKNKELTTVQQAMSDVNHSYEDLGVLLKEKISELESMLSKMQNIQEESTSVMQWLQKMDKTASDWEAAPTDSEAVKAQVEQHKLFETELKQSANKVQELKDKVTELLEKNPDSSEAPKWRQILDKIDSKWKELNQVTSERQQKLEESSNYLTQFQTAEAQLKHWLVEKELMVSVLGPLSIDPNMLNTQKQQVQILLREFDTRKPQYEQLTMAGEGILKRPGEHPPSHEIVKGQLAAVAQKWDSLTGQLRNRCDRIDQAIVKSTEYQSLLRSLSDKLSALDSKLSNSMAVSTQPDAVKQQLEIAREMKEEIEQEMKNINAAQALCEELSALVGEEYLKAELTRQLDGILKSFKDIEQKSDNHVQQLQLAYATSRQFQQMSKDFQAWLGKKKEELNQAHPVSAKFDNLQSLIEEQKDFEKTISDQISSYERIVAEGESILQKTQGADKAALQSQIATLKSNWDEMNKQVKERQDKLTDCLEKALRYKQQVENLQPWLEKCQGNLCELKVGINPVEIENSIVQVRAWQKDLDKHHGMVELVNNTAESLLSASQTDKEIVQEEIKVLNQKVNVVTEQLHKKRECLENMAQRLKDFQESSRETEKQLRSAKEHLETHDSLGPQSFSNKHLTMMQTQQKALQALKPHVDLAKKLAQDMVVEASDSAGVSDLLLQAESLEREYTAVNQQVEDRCSFLETKLQGIGHFQNSIREMFSQFAEFDDELDSMAPVGRDLKVLQSQREDIKHFLKKLEDLIMNNENANKSCKIMLTTEAEASPDLVGIKRDLEALNKQCNKLLDRAKAREDQVEGTISRVEEFYSKLKDFATLLGRAEEHEESQGPVGMETETINQQLNTFKVFQKEEIEPLQVKQQEVNWLGQGLIQSAAKSTNTEDLEHDLEDVNTRWKTLNKKVAQRAAQLQEALLHCGRFQDALESLLSWLIDTEDLVANQKPPSAEFKVVKAQIQEQKLLQRLLDDRKPTVEVIKREGEKIAESAEPADRVKILKQLSFLDSRWDALLSKAETRNRQLESISVVAQQFHEALEPLVEWLTATEKRLANAEPIGTQASKLQHQISQHEALEDDVLAHNKSLLQAISIGQSLKTMSSREDKDMVQEKLDSSQARYIEIQEKTNSRSELLQQAYSNAQIFGEDEVELMNWLNEIHDKLSKLSVQDCNTELLENQHSELLDLQEEILLRKKDVDLAIQNGLELLKQTTGDEVVIIQDKLEGIKARYKDITKLSSDVSKTLEQALQLAGQLHSTHGELCKWLDKVEVELLSYEAQMPKGEELSQVQERQKELRKEAKNNKGLLDTLNEVGSAFLELVPWRAREGLDKMITEDNERYRLVSDTISQKVDEIDAAILRSQQFDQAADAEFAWIAETEKKLMSLGDIRLELDQTTAQLQVQKSFTMEILRHKDTIDELVKSGDKIMNTCTEEEKQAMKKKMKSLLKKYDAVCQMNSERNLQLERAQSLVTQFWETYEELWPWLSETEMIISQLPAPALEYETLKQQQEEHRQLRELIAEHKPHIDKMNKTGPQLLELSPGEGFSIQEKYVAADTLYSKIKEDVKKRALALDEAISQCTQFHDKIDPTLESLKRIVERLRQPPSISAEVEKIKEQISENKNVSVDLEKLQPVYETLKQRGEEMIARSEGADKDISAKAVQDKLDQMVIIWEDIQTLTEEREAKLLDVMELAEKFWCDHIALVATIKDTQDFIRELEGPGVDPSVVKQQQEAAEAAKEEIDGLQEEVETVVSLGSELRAACGEPDKPIVNKSIDELNSAWDALNKTWKERVDKLAEAMQAAVQYQDGLQAIFDWVDIAGSKLASMSPVGTDLETVKQQTEELKQFKTEAYQQQIEMERLNHQAELLLKKVTEESDKHTVQDPLSELKLMWDSLEEKIISRQHKLEGALLALGQFQHALDELLTWLTHTEDLLNEQKPVGGDPKAIEIELAKHHVLQNDVLAHQSTVEAVKKAGNDLIESSAVEEASNLQSKLELLNQRWQNVLEKTEQRKQQLDSALIQAQGFHGEVEDMQQWLTDTERQLLASKPVGGLPETAREQLNTHMELCAAFEAKEETYKCLMQKGQQMLARCPESAETNVEQDINNLKEKWESVQTKLSERKTKLEEALNLAMEFHNSLQDFINWLTQAEQTLTAASRPSLILDTVLFQIDEHKVFATEVNSHRDQMIELDKTGTHLKYFSQKQDVVLIKNLLISVQSRWEKVVQRLVERGRALDDARKRAKQFHEAWHKLMEWLEESEKSLDSDLEIANDPDKIKMQLAQHKEFQKSLGAKHSVYDTTNRTGRSLKEKTTLADDNLKLDDMLSELRDKWDTICGKSVERQNKLEEALLFSGQFTDALQALIDWLYKIEPQLAEDQPVHGDIDLVINLIDNHKVFQKELGKRTSSVQALKRSARELIEGSRDDSSWVKVQMQELSTRWETVCALSVSKQTRLEQALRQAEEFHSVVHVLLEWLAEAEQALRFHGVLPDDEEALRTLIDQHREFMKKLEEKKAELNKATGMGEAILAICHPDSITTIKHWITIIRARFEEVLAWAKQHQQRLAGALAGLIANQELLEALLSWLQWAETTLTEKDKDVIPQEIEEVKALIAEHQTFMEEMTRKQPDVDKVTKTYKRKALEPTPVQSHIPVLDKGRAGRKRSPTPGIYPSAAQAQIETKNPRLNLLLREFANFDFDIWRKKYMRWMNHKKSRVMDFFRRIDKDQDGKITRQEFIDGILSSKFPTSRLEMSAVADIFDRDGDGYIDYYEFVAALHPNKDAYKPLTDADKIEDEVTRQVAKCKCAKRFQVEQIGDNKYRVSLLRTYFFGDSQQLRLVRILRSTVMVRVGGGWMALDEFLVKNDPCRVHHHGSKMLRSESNSSITTQPTIAKGRTNVELREKFILADGASQSMAAFRPRGRRSRPSSRGASPNRSTSLSSQAGQAAVPQAVATSTPKGTPIQGSKLRLPGYLSGKGFHSGEDSGILSTAATRVRAQFAESRRTPSRPGSRAGSKAGSRSSSRRGSDASDFDISEIQSVCSDMSETVPATSRPTPRAGSRPGSAKPSKIPTPQRRPLASKLDKSLKR</sequence>
<evidence type="ECO:0000256" key="36">
    <source>
        <dbReference type="ARBA" id="ARBA00077378"/>
    </source>
</evidence>
<feature type="coiled-coil region" evidence="39">
    <location>
        <begin position="1457"/>
        <end position="1509"/>
    </location>
</feature>
<evidence type="ECO:0000256" key="25">
    <source>
        <dbReference type="ARBA" id="ARBA00023203"/>
    </source>
</evidence>
<dbReference type="InterPro" id="IPR001452">
    <property type="entry name" value="SH3_domain"/>
</dbReference>
<dbReference type="Proteomes" id="UP000579406">
    <property type="component" value="Unassembled WGS sequence"/>
</dbReference>
<dbReference type="FunFam" id="2.30.30.40:FF:000011">
    <property type="entry name" value="Microtubule-actin cross-linking factor 1"/>
    <property type="match status" value="1"/>
</dbReference>
<dbReference type="GO" id="GO:0005635">
    <property type="term" value="C:nuclear envelope"/>
    <property type="evidence" value="ECO:0007669"/>
    <property type="project" value="UniProtKB-SubCell"/>
</dbReference>
<dbReference type="Pfam" id="PF00435">
    <property type="entry name" value="Spectrin"/>
    <property type="match status" value="20"/>
</dbReference>
<dbReference type="InterPro" id="IPR036534">
    <property type="entry name" value="GAR_dom_sf"/>
</dbReference>
<dbReference type="CDD" id="cd00176">
    <property type="entry name" value="SPEC"/>
    <property type="match status" value="19"/>
</dbReference>
<feature type="non-terminal residue" evidence="45">
    <location>
        <position position="1"/>
    </location>
</feature>
<evidence type="ECO:0000256" key="9">
    <source>
        <dbReference type="ARBA" id="ARBA00022475"/>
    </source>
</evidence>
<dbReference type="GO" id="GO:0005886">
    <property type="term" value="C:plasma membrane"/>
    <property type="evidence" value="ECO:0007669"/>
    <property type="project" value="UniProtKB-SubCell"/>
</dbReference>
<feature type="domain" description="GAR" evidence="44">
    <location>
        <begin position="5122"/>
        <end position="5202"/>
    </location>
</feature>
<feature type="coiled-coil region" evidence="39">
    <location>
        <begin position="2433"/>
        <end position="2460"/>
    </location>
</feature>
<evidence type="ECO:0000256" key="38">
    <source>
        <dbReference type="PROSITE-ProRule" id="PRU00192"/>
    </source>
</evidence>
<dbReference type="FunFam" id="1.20.58.60:FF:000291">
    <property type="entry name" value="Dystonin"/>
    <property type="match status" value="1"/>
</dbReference>
<keyword evidence="13" id="KW-0812">Transmembrane</keyword>
<keyword evidence="19" id="KW-0106">Calcium</keyword>
<dbReference type="Pfam" id="PF02187">
    <property type="entry name" value="GAS2"/>
    <property type="match status" value="1"/>
</dbReference>
<comment type="function">
    <text evidence="32">Required for bundling actin filaments around the nucleus.</text>
</comment>
<keyword evidence="27" id="KW-0539">Nucleus</keyword>
<dbReference type="GO" id="GO:0042803">
    <property type="term" value="F:protein homodimerization activity"/>
    <property type="evidence" value="ECO:0007669"/>
    <property type="project" value="UniProtKB-ARBA"/>
</dbReference>
<dbReference type="FunFam" id="1.10.238.10:FF:000013">
    <property type="entry name" value="Microtubule-actin cross-linking factor 1"/>
    <property type="match status" value="1"/>
</dbReference>
<dbReference type="FunFam" id="1.20.58.60:FF:000022">
    <property type="entry name" value="Microtubule-actin cross-linking factor 1"/>
    <property type="match status" value="1"/>
</dbReference>
<dbReference type="InterPro" id="IPR041573">
    <property type="entry name" value="Desmoplakin_Spectrin-like"/>
</dbReference>
<dbReference type="Pfam" id="PF18373">
    <property type="entry name" value="Spectrin_2"/>
    <property type="match status" value="1"/>
</dbReference>
<dbReference type="Pfam" id="PF13499">
    <property type="entry name" value="EF-hand_7"/>
    <property type="match status" value="1"/>
</dbReference>
<feature type="compositionally biased region" description="Polar residues" evidence="40">
    <location>
        <begin position="5213"/>
        <end position="5224"/>
    </location>
</feature>
<dbReference type="FunFam" id="1.20.58.60:FF:000392">
    <property type="entry name" value="Dystonin"/>
    <property type="match status" value="1"/>
</dbReference>
<evidence type="ECO:0000256" key="10">
    <source>
        <dbReference type="ARBA" id="ARBA00022490"/>
    </source>
</evidence>
<feature type="region of interest" description="Disordered" evidence="40">
    <location>
        <begin position="5329"/>
        <end position="5421"/>
    </location>
</feature>
<dbReference type="FunFam" id="1.20.58.60:FF:000093">
    <property type="entry name" value="dystonin isoform X1"/>
    <property type="match status" value="1"/>
</dbReference>
<evidence type="ECO:0000313" key="45">
    <source>
        <dbReference type="EMBL" id="NXI54886.1"/>
    </source>
</evidence>
<dbReference type="SUPFAM" id="SSF143575">
    <property type="entry name" value="GAS2 domain-like"/>
    <property type="match status" value="1"/>
</dbReference>
<evidence type="ECO:0000256" key="6">
    <source>
        <dbReference type="ARBA" id="ARBA00004529"/>
    </source>
</evidence>
<dbReference type="FunFam" id="1.20.58.60:FF:000012">
    <property type="entry name" value="Microtubule-actin cross-linking factor 1"/>
    <property type="match status" value="1"/>
</dbReference>
<feature type="domain" description="SH3" evidence="41">
    <location>
        <begin position="838"/>
        <end position="895"/>
    </location>
</feature>
<dbReference type="FunFam" id="1.20.58.60:FF:000094">
    <property type="entry name" value="dystonin isoform X2"/>
    <property type="match status" value="1"/>
</dbReference>
<dbReference type="FunFam" id="3.30.920.20:FF:000002">
    <property type="entry name" value="dystonin isoform X1"/>
    <property type="match status" value="1"/>
</dbReference>
<evidence type="ECO:0000256" key="39">
    <source>
        <dbReference type="SAM" id="Coils"/>
    </source>
</evidence>
<dbReference type="FunFam" id="1.20.58.60:FF:000069">
    <property type="entry name" value="dystonin isoform X2"/>
    <property type="match status" value="1"/>
</dbReference>
<keyword evidence="29" id="KW-0449">Lipoprotein</keyword>
<dbReference type="FunFam" id="1.20.58.60:FF:000350">
    <property type="entry name" value="Dystonin"/>
    <property type="match status" value="1"/>
</dbReference>
<dbReference type="InterPro" id="IPR041615">
    <property type="entry name" value="Desmoplakin_SH3"/>
</dbReference>
<feature type="compositionally biased region" description="Polar residues" evidence="40">
    <location>
        <begin position="5369"/>
        <end position="5387"/>
    </location>
</feature>
<feature type="coiled-coil region" evidence="39">
    <location>
        <begin position="2647"/>
        <end position="2708"/>
    </location>
</feature>
<dbReference type="InterPro" id="IPR011992">
    <property type="entry name" value="EF-hand-dom_pair"/>
</dbReference>
<dbReference type="FunFam" id="1.20.58.60:FF:000085">
    <property type="entry name" value="dystonin isoform X2"/>
    <property type="match status" value="1"/>
</dbReference>
<dbReference type="GO" id="GO:0005198">
    <property type="term" value="F:structural molecule activity"/>
    <property type="evidence" value="ECO:0007669"/>
    <property type="project" value="TreeGrafter"/>
</dbReference>
<dbReference type="GO" id="GO:0005925">
    <property type="term" value="C:focal adhesion"/>
    <property type="evidence" value="ECO:0007669"/>
    <property type="project" value="TreeGrafter"/>
</dbReference>
<dbReference type="GO" id="GO:0005938">
    <property type="term" value="C:cell cortex"/>
    <property type="evidence" value="ECO:0007669"/>
    <property type="project" value="UniProtKB-SubCell"/>
</dbReference>
<organism evidence="45 46">
    <name type="scientific">Chloroceryle aenea</name>
    <name type="common">American pygmy kingfisher</name>
    <dbReference type="NCBI Taxonomy" id="176938"/>
    <lineage>
        <taxon>Eukaryota</taxon>
        <taxon>Metazoa</taxon>
        <taxon>Chordata</taxon>
        <taxon>Craniata</taxon>
        <taxon>Vertebrata</taxon>
        <taxon>Euteleostomi</taxon>
        <taxon>Archelosauria</taxon>
        <taxon>Archosauria</taxon>
        <taxon>Dinosauria</taxon>
        <taxon>Saurischia</taxon>
        <taxon>Theropoda</taxon>
        <taxon>Coelurosauria</taxon>
        <taxon>Aves</taxon>
        <taxon>Neognathae</taxon>
        <taxon>Neoaves</taxon>
        <taxon>Telluraves</taxon>
        <taxon>Coraciimorphae</taxon>
        <taxon>Coraciiformes</taxon>
        <taxon>Cerylidae</taxon>
        <taxon>Chloroceryle</taxon>
    </lineage>
</organism>
<feature type="coiled-coil region" evidence="39">
    <location>
        <begin position="692"/>
        <end position="719"/>
    </location>
</feature>
<feature type="domain" description="EF-hand" evidence="43">
    <location>
        <begin position="5046"/>
        <end position="5081"/>
    </location>
</feature>
<dbReference type="Pfam" id="PF21019">
    <property type="entry name" value="Spectrin_3"/>
    <property type="match status" value="1"/>
</dbReference>
<evidence type="ECO:0000256" key="24">
    <source>
        <dbReference type="ARBA" id="ARBA00023179"/>
    </source>
</evidence>
<evidence type="ECO:0000256" key="3">
    <source>
        <dbReference type="ARBA" id="ARBA00004259"/>
    </source>
</evidence>
<feature type="coiled-coil region" evidence="39">
    <location>
        <begin position="621"/>
        <end position="648"/>
    </location>
</feature>
<dbReference type="GO" id="GO:0045104">
    <property type="term" value="P:intermediate filament cytoskeleton organization"/>
    <property type="evidence" value="ECO:0007669"/>
    <property type="project" value="InterPro"/>
</dbReference>
<accession>A0A7K9U405</accession>
<dbReference type="FunFam" id="1.20.58.60:FF:000001">
    <property type="entry name" value="Microtubule-actin cross-linking factor 1"/>
    <property type="match status" value="3"/>
</dbReference>
<dbReference type="PROSITE" id="PS50021">
    <property type="entry name" value="CH"/>
    <property type="match status" value="2"/>
</dbReference>
<evidence type="ECO:0000259" key="44">
    <source>
        <dbReference type="PROSITE" id="PS51460"/>
    </source>
</evidence>
<feature type="region of interest" description="Disordered" evidence="40">
    <location>
        <begin position="5249"/>
        <end position="5302"/>
    </location>
</feature>
<dbReference type="Pfam" id="PF21097">
    <property type="entry name" value="SR_plectin_7"/>
    <property type="match status" value="1"/>
</dbReference>
<evidence type="ECO:0000256" key="21">
    <source>
        <dbReference type="ARBA" id="ARBA00022889"/>
    </source>
</evidence>
<feature type="coiled-coil region" evidence="39">
    <location>
        <begin position="4070"/>
        <end position="4097"/>
    </location>
</feature>
<dbReference type="GO" id="GO:0031581">
    <property type="term" value="P:hemidesmosome assembly"/>
    <property type="evidence" value="ECO:0007669"/>
    <property type="project" value="TreeGrafter"/>
</dbReference>
<dbReference type="Gene3D" id="1.10.238.10">
    <property type="entry name" value="EF-hand"/>
    <property type="match status" value="1"/>
</dbReference>
<dbReference type="FunFam" id="1.20.58.60:FF:000098">
    <property type="entry name" value="dystonin isoform X3"/>
    <property type="match status" value="1"/>
</dbReference>
<proteinExistence type="predicted"/>
<keyword evidence="16" id="KW-0677">Repeat</keyword>
<dbReference type="Gene3D" id="2.30.30.40">
    <property type="entry name" value="SH3 Domains"/>
    <property type="match status" value="1"/>
</dbReference>
<keyword evidence="46" id="KW-1185">Reference proteome</keyword>
<evidence type="ECO:0000256" key="33">
    <source>
        <dbReference type="ARBA" id="ARBA00060430"/>
    </source>
</evidence>
<feature type="compositionally biased region" description="Low complexity" evidence="40">
    <location>
        <begin position="5261"/>
        <end position="5287"/>
    </location>
</feature>
<evidence type="ECO:0000256" key="32">
    <source>
        <dbReference type="ARBA" id="ARBA00057123"/>
    </source>
</evidence>
<keyword evidence="22" id="KW-0472">Membrane</keyword>
<dbReference type="FunFam" id="1.20.58.60:FF:000008">
    <property type="entry name" value="microtubule-actin cross-linking factor 1"/>
    <property type="match status" value="2"/>
</dbReference>
<evidence type="ECO:0000256" key="26">
    <source>
        <dbReference type="ARBA" id="ARBA00023212"/>
    </source>
</evidence>
<keyword evidence="28" id="KW-0966">Cell projection</keyword>
<name>A0A7K9U405_9AVES</name>
<dbReference type="SUPFAM" id="SSF47576">
    <property type="entry name" value="Calponin-homology domain, CH-domain"/>
    <property type="match status" value="1"/>
</dbReference>
<evidence type="ECO:0000259" key="42">
    <source>
        <dbReference type="PROSITE" id="PS50021"/>
    </source>
</evidence>
<dbReference type="SUPFAM" id="SSF47473">
    <property type="entry name" value="EF-hand"/>
    <property type="match status" value="1"/>
</dbReference>
<feature type="coiled-coil region" evidence="39">
    <location>
        <begin position="4186"/>
        <end position="4220"/>
    </location>
</feature>
<evidence type="ECO:0000256" key="13">
    <source>
        <dbReference type="ARBA" id="ARBA00022692"/>
    </source>
</evidence>
<keyword evidence="25" id="KW-0009">Actin-binding</keyword>
<dbReference type="GO" id="GO:0005882">
    <property type="term" value="C:intermediate filament"/>
    <property type="evidence" value="ECO:0007669"/>
    <property type="project" value="UniProtKB-KW"/>
</dbReference>
<evidence type="ECO:0000256" key="1">
    <source>
        <dbReference type="ARBA" id="ARBA00004193"/>
    </source>
</evidence>
<feature type="domain" description="EF-hand" evidence="43">
    <location>
        <begin position="5082"/>
        <end position="5117"/>
    </location>
</feature>
<dbReference type="FunFam" id="1.20.58.60:FF:000016">
    <property type="entry name" value="Microtubule-actin cross-linking factor 1"/>
    <property type="match status" value="1"/>
</dbReference>
<keyword evidence="12" id="KW-0597">Phosphoprotein</keyword>
<dbReference type="OrthoDB" id="10016565at2759"/>
<keyword evidence="11" id="KW-1017">Isopeptide bond</keyword>
<dbReference type="GO" id="GO:0008017">
    <property type="term" value="F:microtubule binding"/>
    <property type="evidence" value="ECO:0007669"/>
    <property type="project" value="InterPro"/>
</dbReference>
<evidence type="ECO:0000256" key="40">
    <source>
        <dbReference type="SAM" id="MobiDB-lite"/>
    </source>
</evidence>
<evidence type="ECO:0000256" key="12">
    <source>
        <dbReference type="ARBA" id="ARBA00022553"/>
    </source>
</evidence>
<dbReference type="InterPro" id="IPR003108">
    <property type="entry name" value="GAR_dom"/>
</dbReference>
<dbReference type="FunFam" id="1.10.418.10:FF:000140">
    <property type="entry name" value="Dystonin"/>
    <property type="match status" value="1"/>
</dbReference>
<evidence type="ECO:0000256" key="35">
    <source>
        <dbReference type="ARBA" id="ARBA00075126"/>
    </source>
</evidence>